<evidence type="ECO:0000313" key="1">
    <source>
        <dbReference type="EMBL" id="RZC24546.1"/>
    </source>
</evidence>
<comment type="caution">
    <text evidence="1">The sequence shown here is derived from an EMBL/GenBank/DDBJ whole genome shotgun (WGS) entry which is preliminary data.</text>
</comment>
<evidence type="ECO:0000313" key="2">
    <source>
        <dbReference type="Proteomes" id="UP000289340"/>
    </source>
</evidence>
<protein>
    <submittedName>
        <fullName evidence="1">Uncharacterized protein</fullName>
    </submittedName>
</protein>
<dbReference type="EMBL" id="QZWG01000002">
    <property type="protein sequence ID" value="RZC24546.1"/>
    <property type="molecule type" value="Genomic_DNA"/>
</dbReference>
<accession>A0A445LMS1</accession>
<keyword evidence="2" id="KW-1185">Reference proteome</keyword>
<sequence>MTTQVQSTSGIFVCAMYQVCLASSEGISVHADSIFLTWSKPWQGPFLCADCHNKNDTVEGKLPSGVRVGLLFMSLFFLQQMYM</sequence>
<name>A0A445LMS1_GLYSO</name>
<reference evidence="1 2" key="1">
    <citation type="submission" date="2018-09" db="EMBL/GenBank/DDBJ databases">
        <title>A high-quality reference genome of wild soybean provides a powerful tool to mine soybean genomes.</title>
        <authorList>
            <person name="Xie M."/>
            <person name="Chung C.Y.L."/>
            <person name="Li M.-W."/>
            <person name="Wong F.-L."/>
            <person name="Chan T.-F."/>
            <person name="Lam H.-M."/>
        </authorList>
    </citation>
    <scope>NUCLEOTIDE SEQUENCE [LARGE SCALE GENOMIC DNA]</scope>
    <source>
        <strain evidence="2">cv. W05</strain>
        <tissue evidence="1">Hypocotyl of etiolated seedlings</tissue>
    </source>
</reference>
<gene>
    <name evidence="1" type="ORF">D0Y65_003660</name>
</gene>
<dbReference type="AlphaFoldDB" id="A0A445LMS1"/>
<dbReference type="Proteomes" id="UP000289340">
    <property type="component" value="Chromosome 2"/>
</dbReference>
<proteinExistence type="predicted"/>
<organism evidence="1 2">
    <name type="scientific">Glycine soja</name>
    <name type="common">Wild soybean</name>
    <dbReference type="NCBI Taxonomy" id="3848"/>
    <lineage>
        <taxon>Eukaryota</taxon>
        <taxon>Viridiplantae</taxon>
        <taxon>Streptophyta</taxon>
        <taxon>Embryophyta</taxon>
        <taxon>Tracheophyta</taxon>
        <taxon>Spermatophyta</taxon>
        <taxon>Magnoliopsida</taxon>
        <taxon>eudicotyledons</taxon>
        <taxon>Gunneridae</taxon>
        <taxon>Pentapetalae</taxon>
        <taxon>rosids</taxon>
        <taxon>fabids</taxon>
        <taxon>Fabales</taxon>
        <taxon>Fabaceae</taxon>
        <taxon>Papilionoideae</taxon>
        <taxon>50 kb inversion clade</taxon>
        <taxon>NPAAA clade</taxon>
        <taxon>indigoferoid/millettioid clade</taxon>
        <taxon>Phaseoleae</taxon>
        <taxon>Glycine</taxon>
        <taxon>Glycine subgen. Soja</taxon>
    </lineage>
</organism>